<dbReference type="RefSeq" id="WP_200686636.1">
    <property type="nucleotide sequence ID" value="NZ_JAEPRQ010000003.1"/>
</dbReference>
<evidence type="ECO:0000313" key="1">
    <source>
        <dbReference type="EMBL" id="MBK4216633.1"/>
    </source>
</evidence>
<reference evidence="1" key="1">
    <citation type="submission" date="2021-01" db="EMBL/GenBank/DDBJ databases">
        <title>Paracoccus amoyensis sp. nov., isolated from the surface seawater along the coast of Xiamen Island, China.</title>
        <authorList>
            <person name="Lyu L."/>
        </authorList>
    </citation>
    <scope>NUCLEOTIDE SEQUENCE</scope>
    <source>
        <strain evidence="1">MJ17</strain>
    </source>
</reference>
<dbReference type="EMBL" id="JAEPRQ010000003">
    <property type="protein sequence ID" value="MBK4216633.1"/>
    <property type="molecule type" value="Genomic_DNA"/>
</dbReference>
<gene>
    <name evidence="1" type="ORF">JJJ17_11905</name>
</gene>
<protein>
    <submittedName>
        <fullName evidence="1">Uncharacterized protein</fullName>
    </submittedName>
</protein>
<dbReference type="Proteomes" id="UP000640485">
    <property type="component" value="Unassembled WGS sequence"/>
</dbReference>
<accession>A0A934W0S0</accession>
<sequence>MSATTGLDQRCIIFTVHLTSMAVHPPLCRTLFDTAESFFFKKGIKRRSASYTGLASFVDVNGSKYSGADRDRTQVHCHGFIFIPWHTSQEDTQQLITRLEFAAHQACLEGQFVVKNTPDAIEIRVFDSTRTDADLGSWTGYAQKEAVRIATNGDLMFLLPFDTRGDYGAKVAGQIEGKRDKTLNLLRSNERFKIFAC</sequence>
<comment type="caution">
    <text evidence="1">The sequence shown here is derived from an EMBL/GenBank/DDBJ whole genome shotgun (WGS) entry which is preliminary data.</text>
</comment>
<proteinExistence type="predicted"/>
<evidence type="ECO:0000313" key="2">
    <source>
        <dbReference type="Proteomes" id="UP000640485"/>
    </source>
</evidence>
<keyword evidence="2" id="KW-1185">Reference proteome</keyword>
<organism evidence="1 2">
    <name type="scientific">Paracoccus caeni</name>
    <dbReference type="NCBI Taxonomy" id="657651"/>
    <lineage>
        <taxon>Bacteria</taxon>
        <taxon>Pseudomonadati</taxon>
        <taxon>Pseudomonadota</taxon>
        <taxon>Alphaproteobacteria</taxon>
        <taxon>Rhodobacterales</taxon>
        <taxon>Paracoccaceae</taxon>
        <taxon>Paracoccus</taxon>
    </lineage>
</organism>
<dbReference type="AlphaFoldDB" id="A0A934W0S0"/>
<name>A0A934W0S0_9RHOB</name>